<evidence type="ECO:0000256" key="3">
    <source>
        <dbReference type="ARBA" id="ARBA00011245"/>
    </source>
</evidence>
<evidence type="ECO:0000256" key="2">
    <source>
        <dbReference type="ARBA" id="ARBA00006370"/>
    </source>
</evidence>
<comment type="function">
    <text evidence="1">Catalyzes the intermembrane transfer of phosphatidylglycerol and phosphatidylinositol.</text>
</comment>
<organism evidence="10 11">
    <name type="scientific">Rhizopus stolonifer</name>
    <name type="common">Rhizopus nigricans</name>
    <dbReference type="NCBI Taxonomy" id="4846"/>
    <lineage>
        <taxon>Eukaryota</taxon>
        <taxon>Fungi</taxon>
        <taxon>Fungi incertae sedis</taxon>
        <taxon>Mucoromycota</taxon>
        <taxon>Mucoromycotina</taxon>
        <taxon>Mucoromycetes</taxon>
        <taxon>Mucorales</taxon>
        <taxon>Mucorineae</taxon>
        <taxon>Rhizopodaceae</taxon>
        <taxon>Rhizopus</taxon>
    </lineage>
</organism>
<keyword evidence="7" id="KW-0445">Lipid transport</keyword>
<keyword evidence="11" id="KW-1185">Reference proteome</keyword>
<proteinExistence type="inferred from homology"/>
<dbReference type="Pfam" id="PF02221">
    <property type="entry name" value="E1_DerP2_DerF2"/>
    <property type="match status" value="1"/>
</dbReference>
<reference evidence="10 11" key="1">
    <citation type="journal article" date="2018" name="G3 (Bethesda)">
        <title>Phylogenetic and Phylogenomic Definition of Rhizopus Species.</title>
        <authorList>
            <person name="Gryganskyi A.P."/>
            <person name="Golan J."/>
            <person name="Dolatabadi S."/>
            <person name="Mondo S."/>
            <person name="Robb S."/>
            <person name="Idnurm A."/>
            <person name="Muszewska A."/>
            <person name="Steczkiewicz K."/>
            <person name="Masonjones S."/>
            <person name="Liao H.L."/>
            <person name="Gajdeczka M.T."/>
            <person name="Anike F."/>
            <person name="Vuek A."/>
            <person name="Anishchenko I.M."/>
            <person name="Voigt K."/>
            <person name="de Hoog G.S."/>
            <person name="Smith M.E."/>
            <person name="Heitman J."/>
            <person name="Vilgalys R."/>
            <person name="Stajich J.E."/>
        </authorList>
    </citation>
    <scope>NUCLEOTIDE SEQUENCE [LARGE SCALE GENOMIC DNA]</scope>
    <source>
        <strain evidence="10 11">LSU 92-RS-03</strain>
    </source>
</reference>
<keyword evidence="5" id="KW-0813">Transport</keyword>
<evidence type="ECO:0000256" key="5">
    <source>
        <dbReference type="ARBA" id="ARBA00022448"/>
    </source>
</evidence>
<dbReference type="InterPro" id="IPR003172">
    <property type="entry name" value="ML_dom"/>
</dbReference>
<evidence type="ECO:0000256" key="8">
    <source>
        <dbReference type="SAM" id="SignalP"/>
    </source>
</evidence>
<evidence type="ECO:0000259" key="9">
    <source>
        <dbReference type="SMART" id="SM00737"/>
    </source>
</evidence>
<evidence type="ECO:0000256" key="1">
    <source>
        <dbReference type="ARBA" id="ARBA00002053"/>
    </source>
</evidence>
<dbReference type="EMBL" id="PJQM01007866">
    <property type="protein sequence ID" value="RCH77637.1"/>
    <property type="molecule type" value="Genomic_DNA"/>
</dbReference>
<evidence type="ECO:0000313" key="10">
    <source>
        <dbReference type="EMBL" id="RCH77637.1"/>
    </source>
</evidence>
<evidence type="ECO:0000256" key="7">
    <source>
        <dbReference type="ARBA" id="ARBA00023055"/>
    </source>
</evidence>
<dbReference type="PANTHER" id="PTHR11306:SF0">
    <property type="entry name" value="PHOSPHATIDYLGLYCEROL_PHOSPHATIDYLINOSITOL TRANSFER PROTEIN"/>
    <property type="match status" value="1"/>
</dbReference>
<dbReference type="Gene3D" id="2.70.220.10">
    <property type="entry name" value="Ganglioside GM2 activator"/>
    <property type="match status" value="1"/>
</dbReference>
<sequence length="177" mass="19836">MYLKDALFCFLVCTALWAQVEAGVAFWSNNYFESNVIAENCGAPSDVFQLESFKVSPDIIEPGKQVNITITGSLSEKVEDGAYADVMVKVGRIKILKKEFDICEELRKREDEVDIQCPFEKGDISIFQTVTLPKEIPPAIFKVSTEAYTANDDSLACLDLLVDFRRKHSLLEGVLVQ</sequence>
<dbReference type="GO" id="GO:0015918">
    <property type="term" value="P:sterol transport"/>
    <property type="evidence" value="ECO:0007669"/>
    <property type="project" value="InterPro"/>
</dbReference>
<feature type="chain" id="PRO_5016604572" description="Phosphatidylglycerol/phosphatidylinositol transfer protein" evidence="8">
    <location>
        <begin position="23"/>
        <end position="177"/>
    </location>
</feature>
<keyword evidence="6 8" id="KW-0732">Signal</keyword>
<dbReference type="SMART" id="SM00737">
    <property type="entry name" value="ML"/>
    <property type="match status" value="1"/>
</dbReference>
<dbReference type="OrthoDB" id="6409159at2759"/>
<evidence type="ECO:0000313" key="11">
    <source>
        <dbReference type="Proteomes" id="UP000253551"/>
    </source>
</evidence>
<dbReference type="InterPro" id="IPR036846">
    <property type="entry name" value="GM2-AP_sf"/>
</dbReference>
<name>A0A367IIY4_RHIST</name>
<dbReference type="AlphaFoldDB" id="A0A367IIY4"/>
<gene>
    <name evidence="10" type="primary">NPC2_1</name>
    <name evidence="10" type="ORF">CU098_003981</name>
</gene>
<dbReference type="InterPro" id="IPR039670">
    <property type="entry name" value="NPC2-like"/>
</dbReference>
<comment type="similarity">
    <text evidence="2">Belongs to the NPC2 family.</text>
</comment>
<dbReference type="PANTHER" id="PTHR11306">
    <property type="entry name" value="NIEMANN PICK TYPE C2 PROTEIN NPC2-RELATED"/>
    <property type="match status" value="1"/>
</dbReference>
<feature type="domain" description="MD-2-related lipid-recognition" evidence="9">
    <location>
        <begin position="38"/>
        <end position="162"/>
    </location>
</feature>
<dbReference type="SUPFAM" id="SSF81296">
    <property type="entry name" value="E set domains"/>
    <property type="match status" value="1"/>
</dbReference>
<accession>A0A367IIY4</accession>
<dbReference type="Proteomes" id="UP000253551">
    <property type="component" value="Unassembled WGS sequence"/>
</dbReference>
<comment type="caution">
    <text evidence="10">The sequence shown here is derived from an EMBL/GenBank/DDBJ whole genome shotgun (WGS) entry which is preliminary data.</text>
</comment>
<protein>
    <recommendedName>
        <fullName evidence="4">Phosphatidylglycerol/phosphatidylinositol transfer protein</fullName>
    </recommendedName>
</protein>
<feature type="signal peptide" evidence="8">
    <location>
        <begin position="1"/>
        <end position="22"/>
    </location>
</feature>
<evidence type="ECO:0000256" key="4">
    <source>
        <dbReference type="ARBA" id="ARBA00016056"/>
    </source>
</evidence>
<evidence type="ECO:0000256" key="6">
    <source>
        <dbReference type="ARBA" id="ARBA00022729"/>
    </source>
</evidence>
<comment type="subunit">
    <text evidence="3">Monomer.</text>
</comment>
<dbReference type="InterPro" id="IPR014756">
    <property type="entry name" value="Ig_E-set"/>
</dbReference>
<dbReference type="GO" id="GO:0032934">
    <property type="term" value="F:sterol binding"/>
    <property type="evidence" value="ECO:0007669"/>
    <property type="project" value="InterPro"/>
</dbReference>